<feature type="region of interest" description="Disordered" evidence="1">
    <location>
        <begin position="208"/>
        <end position="286"/>
    </location>
</feature>
<feature type="compositionally biased region" description="Low complexity" evidence="1">
    <location>
        <begin position="379"/>
        <end position="395"/>
    </location>
</feature>
<dbReference type="Pfam" id="PF11905">
    <property type="entry name" value="DUF3425"/>
    <property type="match status" value="1"/>
</dbReference>
<keyword evidence="3" id="KW-1185">Reference proteome</keyword>
<feature type="compositionally biased region" description="Polar residues" evidence="1">
    <location>
        <begin position="357"/>
        <end position="378"/>
    </location>
</feature>
<feature type="region of interest" description="Disordered" evidence="1">
    <location>
        <begin position="330"/>
        <end position="407"/>
    </location>
</feature>
<proteinExistence type="predicted"/>
<dbReference type="CDD" id="cd14688">
    <property type="entry name" value="bZIP_YAP"/>
    <property type="match status" value="1"/>
</dbReference>
<reference evidence="2" key="1">
    <citation type="submission" date="2021-06" db="EMBL/GenBank/DDBJ databases">
        <title>Comparative genomics, transcriptomics and evolutionary studies reveal genomic signatures of adaptation to plant cell wall in hemibiotrophic fungi.</title>
        <authorList>
            <consortium name="DOE Joint Genome Institute"/>
            <person name="Baroncelli R."/>
            <person name="Diaz J.F."/>
            <person name="Benocci T."/>
            <person name="Peng M."/>
            <person name="Battaglia E."/>
            <person name="Haridas S."/>
            <person name="Andreopoulos W."/>
            <person name="Labutti K."/>
            <person name="Pangilinan J."/>
            <person name="Floch G.L."/>
            <person name="Makela M.R."/>
            <person name="Henrissat B."/>
            <person name="Grigoriev I.V."/>
            <person name="Crouch J.A."/>
            <person name="De Vries R.P."/>
            <person name="Sukno S.A."/>
            <person name="Thon M.R."/>
        </authorList>
    </citation>
    <scope>NUCLEOTIDE SEQUENCE</scope>
    <source>
        <strain evidence="2">CBS 193.32</strain>
    </source>
</reference>
<name>A0AAJ0F0F2_9PEZI</name>
<dbReference type="RefSeq" id="XP_060432163.1">
    <property type="nucleotide sequence ID" value="XM_060572040.1"/>
</dbReference>
<feature type="region of interest" description="Disordered" evidence="1">
    <location>
        <begin position="127"/>
        <end position="152"/>
    </location>
</feature>
<feature type="compositionally biased region" description="Pro residues" evidence="1">
    <location>
        <begin position="212"/>
        <end position="226"/>
    </location>
</feature>
<feature type="compositionally biased region" description="Low complexity" evidence="1">
    <location>
        <begin position="244"/>
        <end position="259"/>
    </location>
</feature>
<feature type="compositionally biased region" description="Polar residues" evidence="1">
    <location>
        <begin position="15"/>
        <end position="30"/>
    </location>
</feature>
<dbReference type="GeneID" id="85456566"/>
<dbReference type="AlphaFoldDB" id="A0AAJ0F0F2"/>
<organism evidence="2 3">
    <name type="scientific">Colletotrichum godetiae</name>
    <dbReference type="NCBI Taxonomy" id="1209918"/>
    <lineage>
        <taxon>Eukaryota</taxon>
        <taxon>Fungi</taxon>
        <taxon>Dikarya</taxon>
        <taxon>Ascomycota</taxon>
        <taxon>Pezizomycotina</taxon>
        <taxon>Sordariomycetes</taxon>
        <taxon>Hypocreomycetidae</taxon>
        <taxon>Glomerellales</taxon>
        <taxon>Glomerellaceae</taxon>
        <taxon>Colletotrichum</taxon>
        <taxon>Colletotrichum acutatum species complex</taxon>
    </lineage>
</organism>
<dbReference type="Proteomes" id="UP001224890">
    <property type="component" value="Unassembled WGS sequence"/>
</dbReference>
<dbReference type="EMBL" id="JAHMHR010000011">
    <property type="protein sequence ID" value="KAK1688468.1"/>
    <property type="molecule type" value="Genomic_DNA"/>
</dbReference>
<gene>
    <name evidence="2" type="ORF">BDP55DRAFT_629577</name>
</gene>
<evidence type="ECO:0000256" key="1">
    <source>
        <dbReference type="SAM" id="MobiDB-lite"/>
    </source>
</evidence>
<dbReference type="Gene3D" id="1.20.5.170">
    <property type="match status" value="1"/>
</dbReference>
<feature type="compositionally biased region" description="Basic and acidic residues" evidence="1">
    <location>
        <begin position="137"/>
        <end position="152"/>
    </location>
</feature>
<evidence type="ECO:0000313" key="2">
    <source>
        <dbReference type="EMBL" id="KAK1688468.1"/>
    </source>
</evidence>
<sequence length="624" mass="68776">MASDAVNHPSPAGSVASSVTPGLNYNSNKRSAPDHPSPAGPGNAEALTPAGAGTSPASQPPGDSNKKRRVGPGSRGVANLTPEQLAKKRANELAALAHPCSLTAYGVPSSYTSIFLHNIDWLPLDDDTPANRSSHRPRSDREAQRAIRERTKNQIETLERRIQELTSQQPYQELQAVQRAKEAVEAENADLKRRLAAFIASIQPLISASAPSQPPRPPADPHPAVFPSPSGSYSHVHQHNGPISAHNASTPNSAASPASIDPTAGWQTTPNGGGGGDVSDLSPPNHMYAASKMLDQQRQGLRHGLDLGPERLGLDFLLDQNARVGKIQSGVNGAQDTPHYNHVPMKHDWTGVGPVTHSRSPSLSGPTVHTPRSQVDYPQQQQGQQQQQQHQQQQQSSAPPEARALGHHAAEVKNCGPTCPLDSLLLDFLHERRQRAADGLSTHEIIGPRYPSVLSLLNPANSKYSHPLSKVFTDILATFPDLSALPQRVAVLYIMFLIMRWQISPTQENYDRLPDWARPRPSQLFTEHPAWIDHVPFPAMRDKLCRDYNPREYLFDNFFVPFTTTLSLNWPYEETDTLLQVPDSDEVLINPVFERHLRRLENWTLGQAFNQTFPKLRETYNLKE</sequence>
<feature type="region of interest" description="Disordered" evidence="1">
    <location>
        <begin position="1"/>
        <end position="84"/>
    </location>
</feature>
<accession>A0AAJ0F0F2</accession>
<protein>
    <submittedName>
        <fullName evidence="2">BZIP transcription factor</fullName>
    </submittedName>
</protein>
<evidence type="ECO:0000313" key="3">
    <source>
        <dbReference type="Proteomes" id="UP001224890"/>
    </source>
</evidence>
<dbReference type="PANTHER" id="PTHR37012">
    <property type="entry name" value="B-ZIP TRANSCRIPTION FACTOR (EUROFUNG)-RELATED"/>
    <property type="match status" value="1"/>
</dbReference>
<dbReference type="InterPro" id="IPR021833">
    <property type="entry name" value="DUF3425"/>
</dbReference>
<comment type="caution">
    <text evidence="2">The sequence shown here is derived from an EMBL/GenBank/DDBJ whole genome shotgun (WGS) entry which is preliminary data.</text>
</comment>
<dbReference type="PANTHER" id="PTHR37012:SF2">
    <property type="entry name" value="BZIP DOMAIN-CONTAINING PROTEIN-RELATED"/>
    <property type="match status" value="1"/>
</dbReference>